<dbReference type="Gene3D" id="3.30.2020.10">
    <property type="entry name" value="NE0471-like N-terminal domain"/>
    <property type="match status" value="1"/>
</dbReference>
<proteinExistence type="predicted"/>
<accession>A0A6J6UCE7</accession>
<sequence length="97" mass="10902">MTQCARVTAVKYLSGRRLEVVFADGLSRHLDFHTDWFGNIAQLNRDDFLAQVSVDPIAQTLCWPKDIDLDPEVLHGDCEPATGAYFTVVSEFRAICN</sequence>
<gene>
    <name evidence="1" type="ORF">UFOPK2855_00409</name>
</gene>
<dbReference type="InterPro" id="IPR036782">
    <property type="entry name" value="NE0471-like_N"/>
</dbReference>
<organism evidence="1">
    <name type="scientific">freshwater metagenome</name>
    <dbReference type="NCBI Taxonomy" id="449393"/>
    <lineage>
        <taxon>unclassified sequences</taxon>
        <taxon>metagenomes</taxon>
        <taxon>ecological metagenomes</taxon>
    </lineage>
</organism>
<dbReference type="SUPFAM" id="SSF143880">
    <property type="entry name" value="NE0471 N-terminal domain-like"/>
    <property type="match status" value="1"/>
</dbReference>
<name>A0A6J6UCE7_9ZZZZ</name>
<evidence type="ECO:0000313" key="1">
    <source>
        <dbReference type="EMBL" id="CAB4756189.1"/>
    </source>
</evidence>
<reference evidence="1" key="1">
    <citation type="submission" date="2020-05" db="EMBL/GenBank/DDBJ databases">
        <authorList>
            <person name="Chiriac C."/>
            <person name="Salcher M."/>
            <person name="Ghai R."/>
            <person name="Kavagutti S V."/>
        </authorList>
    </citation>
    <scope>NUCLEOTIDE SEQUENCE</scope>
</reference>
<dbReference type="EMBL" id="CAEZZK010000058">
    <property type="protein sequence ID" value="CAB4756189.1"/>
    <property type="molecule type" value="Genomic_DNA"/>
</dbReference>
<protein>
    <submittedName>
        <fullName evidence="1">Unannotated protein</fullName>
    </submittedName>
</protein>
<dbReference type="Pfam" id="PF10387">
    <property type="entry name" value="DUF2442"/>
    <property type="match status" value="1"/>
</dbReference>
<dbReference type="AlphaFoldDB" id="A0A6J6UCE7"/>
<dbReference type="InterPro" id="IPR018841">
    <property type="entry name" value="DUF2442"/>
</dbReference>